<dbReference type="EMBL" id="JACDXJ010000001">
    <property type="protein sequence ID" value="MBA1156884.1"/>
    <property type="molecule type" value="Genomic_DNA"/>
</dbReference>
<dbReference type="GO" id="GO:0017136">
    <property type="term" value="F:histone deacetylase activity, NAD-dependent"/>
    <property type="evidence" value="ECO:0007669"/>
    <property type="project" value="TreeGrafter"/>
</dbReference>
<dbReference type="Pfam" id="PF02146">
    <property type="entry name" value="SIR2"/>
    <property type="match status" value="1"/>
</dbReference>
<protein>
    <recommendedName>
        <fullName evidence="1">protein acetyllysine N-acetyltransferase</fullName>
        <ecNumber evidence="1">2.3.1.286</ecNumber>
    </recommendedName>
</protein>
<dbReference type="Gene3D" id="3.40.50.1220">
    <property type="entry name" value="TPP-binding domain"/>
    <property type="match status" value="1"/>
</dbReference>
<dbReference type="RefSeq" id="WP_181052407.1">
    <property type="nucleotide sequence ID" value="NZ_JACDXJ010000001.1"/>
</dbReference>
<dbReference type="GO" id="GO:0046872">
    <property type="term" value="F:metal ion binding"/>
    <property type="evidence" value="ECO:0007669"/>
    <property type="project" value="UniProtKB-KW"/>
</dbReference>
<dbReference type="AlphaFoldDB" id="A0A838BMI5"/>
<keyword evidence="7" id="KW-1185">Reference proteome</keyword>
<feature type="active site" description="Proton acceptor" evidence="4">
    <location>
        <position position="111"/>
    </location>
</feature>
<feature type="domain" description="Deacetylase sirtuin-type" evidence="5">
    <location>
        <begin position="1"/>
        <end position="237"/>
    </location>
</feature>
<evidence type="ECO:0000313" key="7">
    <source>
        <dbReference type="Proteomes" id="UP000572984"/>
    </source>
</evidence>
<dbReference type="Proteomes" id="UP000572984">
    <property type="component" value="Unassembled WGS sequence"/>
</dbReference>
<dbReference type="InterPro" id="IPR003000">
    <property type="entry name" value="Sirtuin"/>
</dbReference>
<keyword evidence="3" id="KW-0520">NAD</keyword>
<accession>A0A838BMI5</accession>
<dbReference type="InterPro" id="IPR029035">
    <property type="entry name" value="DHS-like_NAD/FAD-binding_dom"/>
</dbReference>
<evidence type="ECO:0000256" key="4">
    <source>
        <dbReference type="PROSITE-ProRule" id="PRU00236"/>
    </source>
</evidence>
<dbReference type="Gene3D" id="2.20.28.200">
    <property type="match status" value="1"/>
</dbReference>
<feature type="binding site" evidence="4">
    <location>
        <position position="147"/>
    </location>
    <ligand>
        <name>Zn(2+)</name>
        <dbReference type="ChEBI" id="CHEBI:29105"/>
    </ligand>
</feature>
<name>A0A838BMI5_9HYPH</name>
<gene>
    <name evidence="6" type="ORF">H0S73_12175</name>
</gene>
<feature type="binding site" evidence="4">
    <location>
        <position position="119"/>
    </location>
    <ligand>
        <name>Zn(2+)</name>
        <dbReference type="ChEBI" id="CHEBI:29105"/>
    </ligand>
</feature>
<dbReference type="PROSITE" id="PS50305">
    <property type="entry name" value="SIRTUIN"/>
    <property type="match status" value="1"/>
</dbReference>
<evidence type="ECO:0000259" key="5">
    <source>
        <dbReference type="PROSITE" id="PS50305"/>
    </source>
</evidence>
<reference evidence="6 7" key="1">
    <citation type="submission" date="2020-07" db="EMBL/GenBank/DDBJ databases">
        <title>Draft genome and description of Microvirga mediterraneensis Marseille-Q2068 sp. nov.</title>
        <authorList>
            <person name="Boxberger M."/>
        </authorList>
    </citation>
    <scope>NUCLEOTIDE SEQUENCE [LARGE SCALE GENOMIC DNA]</scope>
    <source>
        <strain evidence="6 7">Marseille-Q2068</strain>
    </source>
</reference>
<keyword evidence="4" id="KW-0479">Metal-binding</keyword>
<dbReference type="GO" id="GO:0070403">
    <property type="term" value="F:NAD+ binding"/>
    <property type="evidence" value="ECO:0007669"/>
    <property type="project" value="InterPro"/>
</dbReference>
<keyword evidence="2" id="KW-0808">Transferase</keyword>
<feature type="binding site" evidence="4">
    <location>
        <position position="122"/>
    </location>
    <ligand>
        <name>Zn(2+)</name>
        <dbReference type="ChEBI" id="CHEBI:29105"/>
    </ligand>
</feature>
<dbReference type="InterPro" id="IPR050134">
    <property type="entry name" value="NAD-dep_sirtuin_deacylases"/>
</dbReference>
<evidence type="ECO:0000256" key="2">
    <source>
        <dbReference type="ARBA" id="ARBA00022679"/>
    </source>
</evidence>
<dbReference type="PANTHER" id="PTHR11085:SF4">
    <property type="entry name" value="NAD-DEPENDENT PROTEIN DEACYLASE"/>
    <property type="match status" value="1"/>
</dbReference>
<proteinExistence type="predicted"/>
<evidence type="ECO:0000256" key="3">
    <source>
        <dbReference type="ARBA" id="ARBA00023027"/>
    </source>
</evidence>
<comment type="caution">
    <text evidence="6">The sequence shown here is derived from an EMBL/GenBank/DDBJ whole genome shotgun (WGS) entry which is preliminary data.</text>
</comment>
<dbReference type="SUPFAM" id="SSF52467">
    <property type="entry name" value="DHS-like NAD/FAD-binding domain"/>
    <property type="match status" value="1"/>
</dbReference>
<dbReference type="PANTHER" id="PTHR11085">
    <property type="entry name" value="NAD-DEPENDENT PROTEIN DEACYLASE SIRTUIN-5, MITOCHONDRIAL-RELATED"/>
    <property type="match status" value="1"/>
</dbReference>
<organism evidence="6 7">
    <name type="scientific">Microvirga mediterraneensis</name>
    <dbReference type="NCBI Taxonomy" id="2754695"/>
    <lineage>
        <taxon>Bacteria</taxon>
        <taxon>Pseudomonadati</taxon>
        <taxon>Pseudomonadota</taxon>
        <taxon>Alphaproteobacteria</taxon>
        <taxon>Hyphomicrobiales</taxon>
        <taxon>Methylobacteriaceae</taxon>
        <taxon>Microvirga</taxon>
    </lineage>
</organism>
<dbReference type="EC" id="2.3.1.286" evidence="1"/>
<keyword evidence="4" id="KW-0862">Zinc</keyword>
<dbReference type="InterPro" id="IPR026590">
    <property type="entry name" value="Ssirtuin_cat_dom"/>
</dbReference>
<sequence length="237" mass="25497">MIQDAQVIAGFTGAGISTESGIPDFRSPGSPWMRHKPISFELFMRSAEARREAWRRKFAMDDLYRGAGPSLGHLGFASLVATGRMPAVITQNIDGLHQASGLGEDQVIELHGNGTYARCLSCGCRHELDWVRQCLDADGEPPNCRICGGILKSATISFGQTMPEGPMRQAQRLTASCDLFLVAGSSLVVYPAAAFPAFAKESGARLVIVNREPTPLDEAADLVIHAEIGSVFSEFVS</sequence>
<evidence type="ECO:0000313" key="6">
    <source>
        <dbReference type="EMBL" id="MBA1156884.1"/>
    </source>
</evidence>
<evidence type="ECO:0000256" key="1">
    <source>
        <dbReference type="ARBA" id="ARBA00012928"/>
    </source>
</evidence>
<feature type="binding site" evidence="4">
    <location>
        <position position="144"/>
    </location>
    <ligand>
        <name>Zn(2+)</name>
        <dbReference type="ChEBI" id="CHEBI:29105"/>
    </ligand>
</feature>